<dbReference type="Proteomes" id="UP001317779">
    <property type="component" value="Chromosome"/>
</dbReference>
<reference evidence="2 3" key="1">
    <citation type="submission" date="2022-12" db="EMBL/GenBank/DDBJ databases">
        <title>Microbacterium terricola strain KV-448 chromosome, complete genome.</title>
        <authorList>
            <person name="Oshima T."/>
            <person name="Moriya T."/>
            <person name="Bessho Y."/>
        </authorList>
    </citation>
    <scope>NUCLEOTIDE SEQUENCE [LARGE SCALE GENOMIC DNA]</scope>
    <source>
        <strain evidence="2 3">KV-448</strain>
    </source>
</reference>
<evidence type="ECO:0008006" key="4">
    <source>
        <dbReference type="Google" id="ProtNLM"/>
    </source>
</evidence>
<keyword evidence="3" id="KW-1185">Reference proteome</keyword>
<evidence type="ECO:0000256" key="1">
    <source>
        <dbReference type="SAM" id="MobiDB-lite"/>
    </source>
</evidence>
<evidence type="ECO:0000313" key="2">
    <source>
        <dbReference type="EMBL" id="BDV30665.1"/>
    </source>
</evidence>
<dbReference type="EMBL" id="AP027141">
    <property type="protein sequence ID" value="BDV30665.1"/>
    <property type="molecule type" value="Genomic_DNA"/>
</dbReference>
<proteinExistence type="predicted"/>
<name>A0ABM8DYJ9_9MICO</name>
<evidence type="ECO:0000313" key="3">
    <source>
        <dbReference type="Proteomes" id="UP001317779"/>
    </source>
</evidence>
<gene>
    <name evidence="2" type="ORF">Microterr_13250</name>
</gene>
<sequence>MSTAPTGADVLTGVLRHVRRMDAAEAPWPGVLVRTADGTLRLRVDASDLGADWTGWGCTEAEHLLAPIDVLRTPEGHCVLLPVCTERLDAFLDRRQDAPLSAGEAVTLAVSVLRGAREAGADTIGQWWLTDGGRPVLATDVGDSPALTVTADLLRRLADDAGDEGALDAAARALRDDPFARVAWDALEAELFAQSEPRALGVAGPSSGSGDRWRSDEPAEVARAGGWLAGAIARHVDGELADMVSRATTGLWRRLRPAPGSPRGRRRGAWVAAAAACGVVLAVGMLWPAEPDAGEPATAAPTGNAAQPSVTATPRPPDAAPSAVASTDGDLDAAGDAVLTARTACAGEASCLSAVVEDPSRTFPAGVTDLPADQREITLLDSFGGAAVLRVDARARKTASQLIVLVARDGKWLLRDVHDVAEQP</sequence>
<feature type="region of interest" description="Disordered" evidence="1">
    <location>
        <begin position="293"/>
        <end position="328"/>
    </location>
</feature>
<accession>A0ABM8DYJ9</accession>
<protein>
    <recommendedName>
        <fullName evidence="4">DUF4878 domain-containing protein</fullName>
    </recommendedName>
</protein>
<organism evidence="2 3">
    <name type="scientific">Microbacterium terricola</name>
    <dbReference type="NCBI Taxonomy" id="344163"/>
    <lineage>
        <taxon>Bacteria</taxon>
        <taxon>Bacillati</taxon>
        <taxon>Actinomycetota</taxon>
        <taxon>Actinomycetes</taxon>
        <taxon>Micrococcales</taxon>
        <taxon>Microbacteriaceae</taxon>
        <taxon>Microbacterium</taxon>
    </lineage>
</organism>